<keyword evidence="4" id="KW-0145">Chemotaxis</keyword>
<reference evidence="6 7" key="1">
    <citation type="submission" date="2020-03" db="EMBL/GenBank/DDBJ databases">
        <title>Roseomonas selenitidurans sp. nov. isolated from urban soil.</title>
        <authorList>
            <person name="Liu H."/>
        </authorList>
    </citation>
    <scope>NUCLEOTIDE SEQUENCE [LARGE SCALE GENOMIC DNA]</scope>
    <source>
        <strain evidence="6 7">BU-1</strain>
    </source>
</reference>
<dbReference type="PROSITE" id="PS50122">
    <property type="entry name" value="CHEB"/>
    <property type="match status" value="1"/>
</dbReference>
<dbReference type="InterPro" id="IPR035909">
    <property type="entry name" value="CheB_C"/>
</dbReference>
<feature type="active site" evidence="4">
    <location>
        <position position="133"/>
    </location>
</feature>
<dbReference type="SUPFAM" id="SSF52738">
    <property type="entry name" value="Methylesterase CheB, C-terminal domain"/>
    <property type="match status" value="1"/>
</dbReference>
<evidence type="ECO:0000256" key="1">
    <source>
        <dbReference type="ARBA" id="ARBA00022801"/>
    </source>
</evidence>
<evidence type="ECO:0000313" key="7">
    <source>
        <dbReference type="Proteomes" id="UP000787635"/>
    </source>
</evidence>
<name>A0ABX1E8X4_9PROT</name>
<dbReference type="Pfam" id="PF01339">
    <property type="entry name" value="CheB_methylest"/>
    <property type="match status" value="1"/>
</dbReference>
<dbReference type="Proteomes" id="UP000787635">
    <property type="component" value="Unassembled WGS sequence"/>
</dbReference>
<dbReference type="InterPro" id="IPR000673">
    <property type="entry name" value="Sig_transdc_resp-reg_Me-estase"/>
</dbReference>
<feature type="domain" description="CheB-type methylesterase" evidence="5">
    <location>
        <begin position="1"/>
        <end position="166"/>
    </location>
</feature>
<accession>A0ABX1E8X4</accession>
<dbReference type="PIRSF" id="PIRSF036461">
    <property type="entry name" value="Chmtx_methlestr"/>
    <property type="match status" value="1"/>
</dbReference>
<dbReference type="PANTHER" id="PTHR42872:SF6">
    <property type="entry name" value="PROTEIN-GLUTAMATE METHYLESTERASE_PROTEIN-GLUTAMINE GLUTAMINASE"/>
    <property type="match status" value="1"/>
</dbReference>
<dbReference type="CDD" id="cd16433">
    <property type="entry name" value="CheB"/>
    <property type="match status" value="1"/>
</dbReference>
<keyword evidence="1 4" id="KW-0378">Hydrolase</keyword>
<evidence type="ECO:0000313" key="6">
    <source>
        <dbReference type="EMBL" id="NKC32258.1"/>
    </source>
</evidence>
<dbReference type="PANTHER" id="PTHR42872">
    <property type="entry name" value="PROTEIN-GLUTAMATE METHYLESTERASE/PROTEIN-GLUTAMINE GLUTAMINASE"/>
    <property type="match status" value="1"/>
</dbReference>
<feature type="active site" evidence="4">
    <location>
        <position position="12"/>
    </location>
</feature>
<dbReference type="Gene3D" id="3.40.50.180">
    <property type="entry name" value="Methylesterase CheB, C-terminal domain"/>
    <property type="match status" value="1"/>
</dbReference>
<dbReference type="EMBL" id="JAAVNE010000024">
    <property type="protein sequence ID" value="NKC32258.1"/>
    <property type="molecule type" value="Genomic_DNA"/>
</dbReference>
<comment type="caution">
    <text evidence="6">The sequence shown here is derived from an EMBL/GenBank/DDBJ whole genome shotgun (WGS) entry which is preliminary data.</text>
</comment>
<sequence length="336" mass="35203">MQNHDLIVLGASAGGLDALTAICRGLPADLPAALLVVQHVSPTSRSAMAEILGRAGKLPSAQATDGARIRPGTILVAPPDQHLLVAREGDRVLLRRGPQENRTRPAIDPLFRSAAVARGPRVVGVVLSGMLDDGTAGLVAVKACGGISVVQDPADAAWPDMPRNALLGDSPDHCLPAAALPALLDRLARTSAGPSAAVPSWLLTETRIAEQEMAGMANSPGSVGLPSRMSCPACGGVLNEIEDEARPRFRCQIGHAFGPDSLAMAQQESLEEALSVAIRTHHDRKLLFRRMQEQAAMRGMTHATRRWQAAAAEADRAAGLIGRAMATLRGATKDEA</sequence>
<organism evidence="6 7">
    <name type="scientific">Falsiroseomonas selenitidurans</name>
    <dbReference type="NCBI Taxonomy" id="2716335"/>
    <lineage>
        <taxon>Bacteria</taxon>
        <taxon>Pseudomonadati</taxon>
        <taxon>Pseudomonadota</taxon>
        <taxon>Alphaproteobacteria</taxon>
        <taxon>Acetobacterales</taxon>
        <taxon>Roseomonadaceae</taxon>
        <taxon>Falsiroseomonas</taxon>
    </lineage>
</organism>
<evidence type="ECO:0000256" key="4">
    <source>
        <dbReference type="PROSITE-ProRule" id="PRU00050"/>
    </source>
</evidence>
<keyword evidence="7" id="KW-1185">Reference proteome</keyword>
<protein>
    <recommendedName>
        <fullName evidence="2">protein-glutamate methylesterase</fullName>
        <ecNumber evidence="2">3.1.1.61</ecNumber>
    </recommendedName>
</protein>
<dbReference type="InterPro" id="IPR011247">
    <property type="entry name" value="Chemotax_prot-Glu_Me-esterase"/>
</dbReference>
<gene>
    <name evidence="6" type="ORF">HEQ75_15455</name>
</gene>
<evidence type="ECO:0000256" key="3">
    <source>
        <dbReference type="ARBA" id="ARBA00048267"/>
    </source>
</evidence>
<proteinExistence type="predicted"/>
<evidence type="ECO:0000256" key="2">
    <source>
        <dbReference type="ARBA" id="ARBA00039140"/>
    </source>
</evidence>
<dbReference type="RefSeq" id="WP_168032165.1">
    <property type="nucleotide sequence ID" value="NZ_JAAVNE010000024.1"/>
</dbReference>
<feature type="active site" evidence="4">
    <location>
        <position position="39"/>
    </location>
</feature>
<comment type="catalytic activity">
    <reaction evidence="3">
        <text>[protein]-L-glutamate 5-O-methyl ester + H2O = L-glutamyl-[protein] + methanol + H(+)</text>
        <dbReference type="Rhea" id="RHEA:23236"/>
        <dbReference type="Rhea" id="RHEA-COMP:10208"/>
        <dbReference type="Rhea" id="RHEA-COMP:10311"/>
        <dbReference type="ChEBI" id="CHEBI:15377"/>
        <dbReference type="ChEBI" id="CHEBI:15378"/>
        <dbReference type="ChEBI" id="CHEBI:17790"/>
        <dbReference type="ChEBI" id="CHEBI:29973"/>
        <dbReference type="ChEBI" id="CHEBI:82795"/>
        <dbReference type="EC" id="3.1.1.61"/>
    </reaction>
</comment>
<evidence type="ECO:0000259" key="5">
    <source>
        <dbReference type="PROSITE" id="PS50122"/>
    </source>
</evidence>
<dbReference type="EC" id="3.1.1.61" evidence="2"/>